<protein>
    <recommendedName>
        <fullName evidence="2">HTH arsR-type domain-containing protein</fullName>
    </recommendedName>
</protein>
<evidence type="ECO:0000313" key="1">
    <source>
        <dbReference type="EMBL" id="GAH17440.1"/>
    </source>
</evidence>
<dbReference type="SUPFAM" id="SSF46785">
    <property type="entry name" value="Winged helix' DNA-binding domain"/>
    <property type="match status" value="1"/>
</dbReference>
<name>X1EAQ5_9ZZZZ</name>
<gene>
    <name evidence="1" type="ORF">S01H4_53216</name>
</gene>
<comment type="caution">
    <text evidence="1">The sequence shown here is derived from an EMBL/GenBank/DDBJ whole genome shotgun (WGS) entry which is preliminary data.</text>
</comment>
<dbReference type="AlphaFoldDB" id="X1EAQ5"/>
<reference evidence="1" key="1">
    <citation type="journal article" date="2014" name="Front. Microbiol.">
        <title>High frequency of phylogenetically diverse reductive dehalogenase-homologous genes in deep subseafloor sedimentary metagenomes.</title>
        <authorList>
            <person name="Kawai M."/>
            <person name="Futagami T."/>
            <person name="Toyoda A."/>
            <person name="Takaki Y."/>
            <person name="Nishi S."/>
            <person name="Hori S."/>
            <person name="Arai W."/>
            <person name="Tsubouchi T."/>
            <person name="Morono Y."/>
            <person name="Uchiyama I."/>
            <person name="Ito T."/>
            <person name="Fujiyama A."/>
            <person name="Inagaki F."/>
            <person name="Takami H."/>
        </authorList>
    </citation>
    <scope>NUCLEOTIDE SEQUENCE</scope>
    <source>
        <strain evidence="1">Expedition CK06-06</strain>
    </source>
</reference>
<proteinExistence type="predicted"/>
<evidence type="ECO:0008006" key="2">
    <source>
        <dbReference type="Google" id="ProtNLM"/>
    </source>
</evidence>
<feature type="non-terminal residue" evidence="1">
    <location>
        <position position="65"/>
    </location>
</feature>
<accession>X1EAQ5</accession>
<dbReference type="Gene3D" id="1.10.10.10">
    <property type="entry name" value="Winged helix-like DNA-binding domain superfamily/Winged helix DNA-binding domain"/>
    <property type="match status" value="1"/>
</dbReference>
<dbReference type="InterPro" id="IPR036390">
    <property type="entry name" value="WH_DNA-bd_sf"/>
</dbReference>
<sequence length="65" mass="7347">MSDKREEVEEIIIQGIGHQERRNILKIISLAEGGASYSVILGELGLNTGRMNYHLRQLQGLVKRD</sequence>
<organism evidence="1">
    <name type="scientific">marine sediment metagenome</name>
    <dbReference type="NCBI Taxonomy" id="412755"/>
    <lineage>
        <taxon>unclassified sequences</taxon>
        <taxon>metagenomes</taxon>
        <taxon>ecological metagenomes</taxon>
    </lineage>
</organism>
<dbReference type="InterPro" id="IPR036388">
    <property type="entry name" value="WH-like_DNA-bd_sf"/>
</dbReference>
<dbReference type="EMBL" id="BART01030482">
    <property type="protein sequence ID" value="GAH17440.1"/>
    <property type="molecule type" value="Genomic_DNA"/>
</dbReference>